<feature type="region of interest" description="Disordered" evidence="1">
    <location>
        <begin position="1"/>
        <end position="85"/>
    </location>
</feature>
<evidence type="ECO:0000313" key="3">
    <source>
        <dbReference type="Proteomes" id="UP000292447"/>
    </source>
</evidence>
<feature type="compositionally biased region" description="Polar residues" evidence="1">
    <location>
        <begin position="241"/>
        <end position="267"/>
    </location>
</feature>
<dbReference type="Proteomes" id="UP000292447">
    <property type="component" value="Chromosome VI"/>
</dbReference>
<dbReference type="AlphaFoldDB" id="A0A4P6XT78"/>
<evidence type="ECO:0000256" key="1">
    <source>
        <dbReference type="SAM" id="MobiDB-lite"/>
    </source>
</evidence>
<sequence>MMLRTHSLTSISTSASTPYAPLARPAYPELPRQDRSTDNLVPEAGTFSRKSRKNEPLGKSAYSFPNGEKFTPRLGPKRRNRPARIPTAVPAESVPLNYPPRLPRLASMVLVSSAASMPGYDNATQLQAPFPPSSAANTGKHPASFLSRSHLFNNIRQRSKQDLVHSLRHTKVDTPTNISVQVPKPAPLAAPPPQHVPHLRLMSLTNNRYLENAANIVRLELMLSTSIQDVDPAASDRTARLESSPSSLTNFNLNRSNSNTPQTSVSGSDIAAEIAIKLWSSSESVSSFRTARDPSPLSSIKETVGTDTPHADPVSLTSPGRGADSDAFMSGSQNDDSPSLSPTSLESAPVFDYENSSRNENAEVDMIKDDDLLDKSSQKPKLSHEATKSRPDAELPNTMSTISETSSSMVVADSENISEVSNLDHPSNLVAAQDANREAPPLRPELDLTDKERANEPTTRRLVSKSASLESQKTLKQTQDVTDRAESIYDLHALEERKSTTSAESFEHDKSGDKDDMRDVHSANGKVTMEGATCGPELESDDRSSMLLQPKGDLHAEAHESSLIAKESPEAGLNSVGCGAVDNEAPQNVPQEHAHEEFGASPGITIFKRRNLDLAPILTPPALATDRESLPDTPSPDVEEPARATKLDSDLPELIEQLINTTEAPPRGDIPIELQENAQSPREERASTLQTLVDDEKTIIEADERKSFAMSELYSPIHIDKFLTDDQEAVPPRGDVAVKNGAIKFHKRNSSSVTSISSFQNRSTSLSPGQSDSPYECAKANKSTETLRSPAKQKQTPLARNSMLAVVDVDYDKLLPPTPKRDFFSKGPHVHSPPKVKPSVHRKESPKEKVKLPDRSPSKSSSSSSNSKGIKRFFKFMKFGSKGTEEAPPKLGWKSLMSSIRTSVSSHDRKVGEAPEPRPVQPSSRRHSKEQPRALEARGPKPASDRKKAFLSNLKLTTGFKVYDLPSPVYSVRERAPTGERQSLSSGTENPKFDLPEYDVESDSFGDVLLKFQEVEKEIENEVRVMRKTKSIHDFFLKDDELSKSQIFDLQTKDNQVSSDSLAGQPDSQNGSVTKLDALGSDSANSSQETLCKKLGHSITDFPESSEKRVVTVDIASALAALADSHGARQSYLRFVRQFADFQEMTVELSGFDPTERTDVPVNSEQKVPSLRKSGLRPARNVKFSNSIAISETYAPQLYRRNNKSVTQYYLTEYSEINRIKNELNAYKCYEMLVHEKSQANTHFFY</sequence>
<name>A0A4P6XT78_9ASCO</name>
<feature type="compositionally biased region" description="Polar residues" evidence="1">
    <location>
        <begin position="1"/>
        <end position="17"/>
    </location>
</feature>
<feature type="compositionally biased region" description="Polar residues" evidence="1">
    <location>
        <begin position="980"/>
        <end position="989"/>
    </location>
</feature>
<feature type="region of interest" description="Disordered" evidence="1">
    <location>
        <begin position="568"/>
        <end position="590"/>
    </location>
</feature>
<protein>
    <submittedName>
        <fullName evidence="2">Uncharacterized protein</fullName>
    </submittedName>
</protein>
<feature type="compositionally biased region" description="Basic and acidic residues" evidence="1">
    <location>
        <begin position="355"/>
        <end position="393"/>
    </location>
</feature>
<feature type="compositionally biased region" description="Polar residues" evidence="1">
    <location>
        <begin position="330"/>
        <end position="346"/>
    </location>
</feature>
<feature type="region of interest" description="Disordered" evidence="1">
    <location>
        <begin position="285"/>
        <end position="399"/>
    </location>
</feature>
<feature type="region of interest" description="Disordered" evidence="1">
    <location>
        <begin position="974"/>
        <end position="996"/>
    </location>
</feature>
<feature type="compositionally biased region" description="Low complexity" evidence="1">
    <location>
        <begin position="858"/>
        <end position="867"/>
    </location>
</feature>
<feature type="region of interest" description="Disordered" evidence="1">
    <location>
        <begin position="234"/>
        <end position="267"/>
    </location>
</feature>
<evidence type="ECO:0000313" key="2">
    <source>
        <dbReference type="EMBL" id="QBM90792.1"/>
    </source>
</evidence>
<feature type="compositionally biased region" description="Polar residues" evidence="1">
    <location>
        <begin position="750"/>
        <end position="773"/>
    </location>
</feature>
<accession>A0A4P6XT78</accession>
<feature type="compositionally biased region" description="Basic and acidic residues" evidence="1">
    <location>
        <begin position="929"/>
        <end position="947"/>
    </location>
</feature>
<feature type="compositionally biased region" description="Basic and acidic residues" evidence="1">
    <location>
        <begin position="906"/>
        <end position="916"/>
    </location>
</feature>
<feature type="compositionally biased region" description="Basic residues" evidence="1">
    <location>
        <begin position="828"/>
        <end position="840"/>
    </location>
</feature>
<gene>
    <name evidence="2" type="ORF">METSCH_F03790</name>
</gene>
<feature type="compositionally biased region" description="Basic and acidic residues" evidence="1">
    <location>
        <begin position="481"/>
        <end position="521"/>
    </location>
</feature>
<feature type="region of interest" description="Disordered" evidence="1">
    <location>
        <begin position="749"/>
        <end position="799"/>
    </location>
</feature>
<feature type="compositionally biased region" description="Polar residues" evidence="1">
    <location>
        <begin position="1055"/>
        <end position="1073"/>
    </location>
</feature>
<dbReference type="STRING" id="2163413.A0A4P6XT78"/>
<keyword evidence="3" id="KW-1185">Reference proteome</keyword>
<feature type="region of interest" description="Disordered" evidence="1">
    <location>
        <begin position="1055"/>
        <end position="1082"/>
    </location>
</feature>
<organism evidence="2 3">
    <name type="scientific">Metschnikowia aff. pulcherrima</name>
    <dbReference type="NCBI Taxonomy" id="2163413"/>
    <lineage>
        <taxon>Eukaryota</taxon>
        <taxon>Fungi</taxon>
        <taxon>Dikarya</taxon>
        <taxon>Ascomycota</taxon>
        <taxon>Saccharomycotina</taxon>
        <taxon>Pichiomycetes</taxon>
        <taxon>Metschnikowiaceae</taxon>
        <taxon>Metschnikowia</taxon>
    </lineage>
</organism>
<dbReference type="EMBL" id="CP034461">
    <property type="protein sequence ID" value="QBM90792.1"/>
    <property type="molecule type" value="Genomic_DNA"/>
</dbReference>
<feature type="region of interest" description="Disordered" evidence="1">
    <location>
        <begin position="432"/>
        <end position="544"/>
    </location>
</feature>
<feature type="region of interest" description="Disordered" evidence="1">
    <location>
        <begin position="820"/>
        <end position="867"/>
    </location>
</feature>
<feature type="compositionally biased region" description="Basic and acidic residues" evidence="1">
    <location>
        <begin position="444"/>
        <end position="459"/>
    </location>
</feature>
<feature type="region of interest" description="Disordered" evidence="1">
    <location>
        <begin position="622"/>
        <end position="644"/>
    </location>
</feature>
<feature type="compositionally biased region" description="Polar residues" evidence="1">
    <location>
        <begin position="465"/>
        <end position="480"/>
    </location>
</feature>
<feature type="compositionally biased region" description="Polar residues" evidence="1">
    <location>
        <begin position="781"/>
        <end position="799"/>
    </location>
</feature>
<feature type="compositionally biased region" description="Basic and acidic residues" evidence="1">
    <location>
        <begin position="841"/>
        <end position="857"/>
    </location>
</feature>
<feature type="region of interest" description="Disordered" evidence="1">
    <location>
        <begin position="902"/>
        <end position="947"/>
    </location>
</feature>
<reference evidence="3" key="1">
    <citation type="submission" date="2019-03" db="EMBL/GenBank/DDBJ databases">
        <title>Snf2 controls pulcherriminic acid biosynthesis and connects pigmentation and antifungal activity of the yeast Metschnikowia pulcherrima.</title>
        <authorList>
            <person name="Gore-Lloyd D."/>
            <person name="Sumann I."/>
            <person name="Brachmann A.O."/>
            <person name="Schneeberger K."/>
            <person name="Ortiz-Merino R.A."/>
            <person name="Moreno-Beltran M."/>
            <person name="Schlaefli M."/>
            <person name="Kirner P."/>
            <person name="Santos Kron A."/>
            <person name="Wolfe K.H."/>
            <person name="Piel J."/>
            <person name="Ahrens C.H."/>
            <person name="Henk D."/>
            <person name="Freimoser F.M."/>
        </authorList>
    </citation>
    <scope>NUCLEOTIDE SEQUENCE [LARGE SCALE GENOMIC DNA]</scope>
    <source>
        <strain evidence="3">APC 1.2</strain>
    </source>
</reference>
<proteinExistence type="predicted"/>